<evidence type="ECO:0000256" key="9">
    <source>
        <dbReference type="ARBA" id="ARBA00022842"/>
    </source>
</evidence>
<dbReference type="SMART" id="SM00400">
    <property type="entry name" value="ZnF_CHCC"/>
    <property type="match status" value="1"/>
</dbReference>
<dbReference type="Gene3D" id="3.40.1360.10">
    <property type="match status" value="1"/>
</dbReference>
<reference evidence="17" key="1">
    <citation type="submission" date="2017-09" db="EMBL/GenBank/DDBJ databases">
        <title>Depth-based differentiation of microbial function through sediment-hosted aquifers and enrichment of novel symbionts in the deep terrestrial subsurface.</title>
        <authorList>
            <person name="Probst A.J."/>
            <person name="Ladd B."/>
            <person name="Jarett J.K."/>
            <person name="Geller-Mcgrath D.E."/>
            <person name="Sieber C.M.K."/>
            <person name="Emerson J.B."/>
            <person name="Anantharaman K."/>
            <person name="Thomas B.C."/>
            <person name="Malmstrom R."/>
            <person name="Stieglmeier M."/>
            <person name="Klingl A."/>
            <person name="Woyke T."/>
            <person name="Ryan C.M."/>
            <person name="Banfield J.F."/>
        </authorList>
    </citation>
    <scope>NUCLEOTIDE SEQUENCE [LARGE SCALE GENOMIC DNA]</scope>
</reference>
<dbReference type="Pfam" id="PF13155">
    <property type="entry name" value="Toprim_2"/>
    <property type="match status" value="1"/>
</dbReference>
<dbReference type="SMART" id="SM00493">
    <property type="entry name" value="TOPRIM"/>
    <property type="match status" value="1"/>
</dbReference>
<dbReference type="GO" id="GO:0005737">
    <property type="term" value="C:cytoplasm"/>
    <property type="evidence" value="ECO:0007669"/>
    <property type="project" value="TreeGrafter"/>
</dbReference>
<comment type="caution">
    <text evidence="12">Lacks conserved residue(s) required for the propagation of feature annotation.</text>
</comment>
<dbReference type="AlphaFoldDB" id="A0A2M6WEW2"/>
<keyword evidence="10 12" id="KW-0238">DNA-binding</keyword>
<dbReference type="GO" id="GO:0000428">
    <property type="term" value="C:DNA-directed RNA polymerase complex"/>
    <property type="evidence" value="ECO:0007669"/>
    <property type="project" value="UniProtKB-KW"/>
</dbReference>
<evidence type="ECO:0000256" key="6">
    <source>
        <dbReference type="ARBA" id="ARBA00022723"/>
    </source>
</evidence>
<evidence type="ECO:0000256" key="1">
    <source>
        <dbReference type="ARBA" id="ARBA00022478"/>
    </source>
</evidence>
<dbReference type="SUPFAM" id="SSF56731">
    <property type="entry name" value="DNA primase core"/>
    <property type="match status" value="1"/>
</dbReference>
<dbReference type="EC" id="2.7.7.101" evidence="12"/>
<keyword evidence="6 13" id="KW-0479">Metal-binding</keyword>
<dbReference type="InterPro" id="IPR006171">
    <property type="entry name" value="TOPRIM_dom"/>
</dbReference>
<gene>
    <name evidence="12 16" type="primary">dnaG</name>
    <name evidence="16" type="ORF">COU17_00875</name>
</gene>
<name>A0A2M6WEW2_9BACT</name>
<comment type="function">
    <text evidence="12 13">RNA polymerase that catalyzes the synthesis of short RNA molecules used as primers for DNA polymerase during DNA replication.</text>
</comment>
<evidence type="ECO:0000256" key="3">
    <source>
        <dbReference type="ARBA" id="ARBA00022679"/>
    </source>
</evidence>
<dbReference type="Pfam" id="PF10410">
    <property type="entry name" value="DnaB_bind"/>
    <property type="match status" value="1"/>
</dbReference>
<dbReference type="Gene3D" id="3.90.580.10">
    <property type="entry name" value="Zinc finger, CHC2-type domain"/>
    <property type="match status" value="1"/>
</dbReference>
<sequence>MRSAVEQIKEKLSIIDVVSSYIKLEKAGKYHKAKSPFSNEKTASFYVSPDRGLFYCFSTNQGGDMFTFVEKLEGVDFQGALRILADRAGVVLAHEPGRNKNENEKLYQIVADATKHFESNLKGNAEALAYLKKRGLTEKSITLFRIGYARNEWRDLYDALKITGHSDALIEKAGLIKKTEKGYYDRFRGRIIFPIRDSAGRTVAFSARHFEGSEDSAKYINSPETPLYHKSRILFGYDSAKSAIGKYDFSIVVEGQMDVLLSQQAGFLNTVAISGTALTEEQLTLLKRLSNNVVLALDADRAGVASAGKSAALALSLGMDVKVARLPLGVDPADLILTDKEAWRAALRESVHIVDFYLAYLAELNLDDRTYKRRVEEYVLPFLARITSMIDREHFITVVAKRIGVPEESVRTEVSRIAALGERGVVPRDDQYRNARPVSRRKRLEEALMGILFWQESLKDPHINIAELTKSIVGITGEERFNKLKDIPNEESQELSFRAELYIQDEGKIEREVDELLRGLAKEYMKARRQWVNEEHRKAESSGDSKRAQALQKESSELSKRIQQLEESEVK</sequence>
<keyword evidence="11 12" id="KW-0804">Transcription</keyword>
<keyword evidence="4 12" id="KW-0548">Nucleotidyltransferase</keyword>
<keyword evidence="5 12" id="KW-0235">DNA replication</keyword>
<dbReference type="InterPro" id="IPR050219">
    <property type="entry name" value="DnaG_primase"/>
</dbReference>
<dbReference type="PROSITE" id="PS50880">
    <property type="entry name" value="TOPRIM"/>
    <property type="match status" value="1"/>
</dbReference>
<dbReference type="CDD" id="cd03364">
    <property type="entry name" value="TOPRIM_DnaG_primases"/>
    <property type="match status" value="1"/>
</dbReference>
<feature type="compositionally biased region" description="Basic and acidic residues" evidence="14">
    <location>
        <begin position="554"/>
        <end position="571"/>
    </location>
</feature>
<comment type="similarity">
    <text evidence="12 13">Belongs to the DnaG primase family.</text>
</comment>
<dbReference type="GO" id="GO:0008270">
    <property type="term" value="F:zinc ion binding"/>
    <property type="evidence" value="ECO:0007669"/>
    <property type="project" value="UniProtKB-KW"/>
</dbReference>
<keyword evidence="8 13" id="KW-0862">Zinc</keyword>
<feature type="domain" description="Toprim" evidence="15">
    <location>
        <begin position="248"/>
        <end position="329"/>
    </location>
</feature>
<evidence type="ECO:0000256" key="4">
    <source>
        <dbReference type="ARBA" id="ARBA00022695"/>
    </source>
</evidence>
<dbReference type="GO" id="GO:0003677">
    <property type="term" value="F:DNA binding"/>
    <property type="evidence" value="ECO:0007669"/>
    <property type="project" value="UniProtKB-KW"/>
</dbReference>
<evidence type="ECO:0000256" key="13">
    <source>
        <dbReference type="PIRNR" id="PIRNR002811"/>
    </source>
</evidence>
<keyword evidence="2 12" id="KW-0639">Primosome</keyword>
<dbReference type="PANTHER" id="PTHR30313:SF2">
    <property type="entry name" value="DNA PRIMASE"/>
    <property type="match status" value="1"/>
</dbReference>
<accession>A0A2M6WEW2</accession>
<dbReference type="GO" id="GO:0006269">
    <property type="term" value="P:DNA replication, synthesis of primer"/>
    <property type="evidence" value="ECO:0007669"/>
    <property type="project" value="UniProtKB-UniRule"/>
</dbReference>
<dbReference type="InterPro" id="IPR030846">
    <property type="entry name" value="DnaG_bac"/>
</dbReference>
<feature type="compositionally biased region" description="Basic and acidic residues" evidence="14">
    <location>
        <begin position="532"/>
        <end position="547"/>
    </location>
</feature>
<evidence type="ECO:0000256" key="10">
    <source>
        <dbReference type="ARBA" id="ARBA00023125"/>
    </source>
</evidence>
<evidence type="ECO:0000313" key="17">
    <source>
        <dbReference type="Proteomes" id="UP000228809"/>
    </source>
</evidence>
<dbReference type="Gene3D" id="3.90.980.10">
    <property type="entry name" value="DNA primase, catalytic core, N-terminal domain"/>
    <property type="match status" value="1"/>
</dbReference>
<dbReference type="NCBIfam" id="TIGR01391">
    <property type="entry name" value="dnaG"/>
    <property type="match status" value="1"/>
</dbReference>
<dbReference type="PANTHER" id="PTHR30313">
    <property type="entry name" value="DNA PRIMASE"/>
    <property type="match status" value="1"/>
</dbReference>
<evidence type="ECO:0000259" key="15">
    <source>
        <dbReference type="PROSITE" id="PS50880"/>
    </source>
</evidence>
<organism evidence="16 17">
    <name type="scientific">Candidatus Kaiserbacteria bacterium CG10_big_fil_rev_8_21_14_0_10_49_17</name>
    <dbReference type="NCBI Taxonomy" id="1974609"/>
    <lineage>
        <taxon>Bacteria</taxon>
        <taxon>Candidatus Kaiseribacteriota</taxon>
    </lineage>
</organism>
<dbReference type="EMBL" id="PFBJ01000004">
    <property type="protein sequence ID" value="PIT91332.1"/>
    <property type="molecule type" value="Genomic_DNA"/>
</dbReference>
<dbReference type="Pfam" id="PF01807">
    <property type="entry name" value="Zn_ribbon_DnaG"/>
    <property type="match status" value="1"/>
</dbReference>
<keyword evidence="3 12" id="KW-0808">Transferase</keyword>
<dbReference type="Proteomes" id="UP000228809">
    <property type="component" value="Unassembled WGS sequence"/>
</dbReference>
<evidence type="ECO:0000256" key="11">
    <source>
        <dbReference type="ARBA" id="ARBA00023163"/>
    </source>
</evidence>
<comment type="cofactor">
    <cofactor evidence="13">
        <name>Zn(2+)</name>
        <dbReference type="ChEBI" id="CHEBI:29105"/>
    </cofactor>
    <text evidence="13">Binds 1 zinc ion per monomer.</text>
</comment>
<feature type="region of interest" description="Disordered" evidence="14">
    <location>
        <begin position="532"/>
        <end position="571"/>
    </location>
</feature>
<comment type="catalytic activity">
    <reaction evidence="12">
        <text>ssDNA + n NTP = ssDNA/pppN(pN)n-1 hybrid + (n-1) diphosphate.</text>
        <dbReference type="EC" id="2.7.7.101"/>
    </reaction>
</comment>
<proteinExistence type="inferred from homology"/>
<dbReference type="Pfam" id="PF08275">
    <property type="entry name" value="DNAG_N"/>
    <property type="match status" value="1"/>
</dbReference>
<evidence type="ECO:0000256" key="5">
    <source>
        <dbReference type="ARBA" id="ARBA00022705"/>
    </source>
</evidence>
<evidence type="ECO:0000256" key="2">
    <source>
        <dbReference type="ARBA" id="ARBA00022515"/>
    </source>
</evidence>
<dbReference type="GO" id="GO:1990077">
    <property type="term" value="C:primosome complex"/>
    <property type="evidence" value="ECO:0007669"/>
    <property type="project" value="UniProtKB-KW"/>
</dbReference>
<comment type="caution">
    <text evidence="16">The sequence shown here is derived from an EMBL/GenBank/DDBJ whole genome shotgun (WGS) entry which is preliminary data.</text>
</comment>
<evidence type="ECO:0000256" key="7">
    <source>
        <dbReference type="ARBA" id="ARBA00022771"/>
    </source>
</evidence>
<dbReference type="GO" id="GO:0003899">
    <property type="term" value="F:DNA-directed RNA polymerase activity"/>
    <property type="evidence" value="ECO:0007669"/>
    <property type="project" value="UniProtKB-UniRule"/>
</dbReference>
<evidence type="ECO:0000256" key="12">
    <source>
        <dbReference type="HAMAP-Rule" id="MF_00974"/>
    </source>
</evidence>
<dbReference type="InterPro" id="IPR006295">
    <property type="entry name" value="DNA_primase_DnaG"/>
</dbReference>
<keyword evidence="7" id="KW-0863">Zinc-finger</keyword>
<dbReference type="InterPro" id="IPR002694">
    <property type="entry name" value="Znf_CHC2"/>
</dbReference>
<dbReference type="InterPro" id="IPR037068">
    <property type="entry name" value="DNA_primase_core_N_sf"/>
</dbReference>
<dbReference type="PIRSF" id="PIRSF002811">
    <property type="entry name" value="DnaG"/>
    <property type="match status" value="1"/>
</dbReference>
<dbReference type="InterPro" id="IPR036977">
    <property type="entry name" value="DNA_primase_Znf_CHC2"/>
</dbReference>
<dbReference type="SUPFAM" id="SSF57783">
    <property type="entry name" value="Zinc beta-ribbon"/>
    <property type="match status" value="1"/>
</dbReference>
<keyword evidence="1 12" id="KW-0240">DNA-directed RNA polymerase</keyword>
<evidence type="ECO:0000256" key="14">
    <source>
        <dbReference type="SAM" id="MobiDB-lite"/>
    </source>
</evidence>
<evidence type="ECO:0000313" key="16">
    <source>
        <dbReference type="EMBL" id="PIT91332.1"/>
    </source>
</evidence>
<dbReference type="InterPro" id="IPR019475">
    <property type="entry name" value="DNA_primase_DnaB-bd"/>
</dbReference>
<keyword evidence="9" id="KW-0460">Magnesium</keyword>
<evidence type="ECO:0000256" key="8">
    <source>
        <dbReference type="ARBA" id="ARBA00022833"/>
    </source>
</evidence>
<protein>
    <recommendedName>
        <fullName evidence="12 13">DNA primase</fullName>
        <ecNumber evidence="12">2.7.7.101</ecNumber>
    </recommendedName>
</protein>
<dbReference type="InterPro" id="IPR034151">
    <property type="entry name" value="TOPRIM_DnaG_bac"/>
</dbReference>
<dbReference type="HAMAP" id="MF_00974">
    <property type="entry name" value="DNA_primase_DnaG"/>
    <property type="match status" value="1"/>
</dbReference>
<comment type="subunit">
    <text evidence="12">Monomer. Interacts with DnaB.</text>
</comment>
<dbReference type="InterPro" id="IPR013264">
    <property type="entry name" value="DNAG_N"/>
</dbReference>